<dbReference type="PANTHER" id="PTHR24198:SF165">
    <property type="entry name" value="ANKYRIN REPEAT-CONTAINING PROTEIN-RELATED"/>
    <property type="match status" value="1"/>
</dbReference>
<evidence type="ECO:0000313" key="5">
    <source>
        <dbReference type="Proteomes" id="UP000246991"/>
    </source>
</evidence>
<dbReference type="Pfam" id="PF12796">
    <property type="entry name" value="Ank_2"/>
    <property type="match status" value="3"/>
</dbReference>
<dbReference type="OrthoDB" id="341259at2759"/>
<keyword evidence="5" id="KW-1185">Reference proteome</keyword>
<evidence type="ECO:0000256" key="1">
    <source>
        <dbReference type="ARBA" id="ARBA00022737"/>
    </source>
</evidence>
<dbReference type="STRING" id="42249.A0A317SG85"/>
<dbReference type="Gene3D" id="1.25.40.20">
    <property type="entry name" value="Ankyrin repeat-containing domain"/>
    <property type="match status" value="2"/>
</dbReference>
<keyword evidence="2 3" id="KW-0040">ANK repeat</keyword>
<feature type="repeat" description="ANK" evidence="3">
    <location>
        <begin position="143"/>
        <end position="166"/>
    </location>
</feature>
<proteinExistence type="predicted"/>
<dbReference type="SUPFAM" id="SSF48403">
    <property type="entry name" value="Ankyrin repeat"/>
    <property type="match status" value="1"/>
</dbReference>
<feature type="repeat" description="ANK" evidence="3">
    <location>
        <begin position="2"/>
        <end position="26"/>
    </location>
</feature>
<dbReference type="AlphaFoldDB" id="A0A317SG85"/>
<sequence>MWDRTPLILAVESGNLDAVRALLETGEVDVNAEDTWDRTALWIAARNGCSDIARALLGRKDIEVNPHQKYWGFNEPETPLAIACYYGHAPVVQEFLADGRVNLNARDKEGLTPVHLSVSNFRSNVLSLLLAQPSIDALAPCDRGHTPLHTAAVRGNLNALRQLLQHPHLTDPNIMTEDNWTPLGLAARFGRDGIVRALVDDGRVDINGIAGAGETALVLAAKRMRWYVVEELLEADGVDVHRRGAEDGMSFAEIVEAGNNPKLKRLLDEKVRRECQ</sequence>
<dbReference type="PANTHER" id="PTHR24198">
    <property type="entry name" value="ANKYRIN REPEAT AND PROTEIN KINASE DOMAIN-CONTAINING PROTEIN"/>
    <property type="match status" value="1"/>
</dbReference>
<dbReference type="PROSITE" id="PS50297">
    <property type="entry name" value="ANK_REP_REGION"/>
    <property type="match status" value="2"/>
</dbReference>
<keyword evidence="1" id="KW-0677">Repeat</keyword>
<protein>
    <submittedName>
        <fullName evidence="4">Ankyrin</fullName>
    </submittedName>
</protein>
<dbReference type="PROSITE" id="PS50088">
    <property type="entry name" value="ANK_REPEAT"/>
    <property type="match status" value="2"/>
</dbReference>
<dbReference type="EMBL" id="PYWC01000101">
    <property type="protein sequence ID" value="PWW72580.1"/>
    <property type="molecule type" value="Genomic_DNA"/>
</dbReference>
<evidence type="ECO:0000313" key="4">
    <source>
        <dbReference type="EMBL" id="PWW72580.1"/>
    </source>
</evidence>
<dbReference type="InterPro" id="IPR002110">
    <property type="entry name" value="Ankyrin_rpt"/>
</dbReference>
<dbReference type="InterPro" id="IPR036770">
    <property type="entry name" value="Ankyrin_rpt-contain_sf"/>
</dbReference>
<comment type="caution">
    <text evidence="4">The sequence shown here is derived from an EMBL/GenBank/DDBJ whole genome shotgun (WGS) entry which is preliminary data.</text>
</comment>
<evidence type="ECO:0000256" key="2">
    <source>
        <dbReference type="ARBA" id="ARBA00023043"/>
    </source>
</evidence>
<reference evidence="4 5" key="1">
    <citation type="submission" date="2018-03" db="EMBL/GenBank/DDBJ databases">
        <title>Genomes of Pezizomycetes fungi and the evolution of truffles.</title>
        <authorList>
            <person name="Murat C."/>
            <person name="Payen T."/>
            <person name="Noel B."/>
            <person name="Kuo A."/>
            <person name="Martin F.M."/>
        </authorList>
    </citation>
    <scope>NUCLEOTIDE SEQUENCE [LARGE SCALE GENOMIC DNA]</scope>
    <source>
        <strain evidence="4">091103-1</strain>
    </source>
</reference>
<name>A0A317SG85_9PEZI</name>
<dbReference type="SMART" id="SM00248">
    <property type="entry name" value="ANK"/>
    <property type="match status" value="7"/>
</dbReference>
<evidence type="ECO:0000256" key="3">
    <source>
        <dbReference type="PROSITE-ProRule" id="PRU00023"/>
    </source>
</evidence>
<gene>
    <name evidence="4" type="ORF">C7212DRAFT_301400</name>
</gene>
<organism evidence="4 5">
    <name type="scientific">Tuber magnatum</name>
    <name type="common">white Piedmont truffle</name>
    <dbReference type="NCBI Taxonomy" id="42249"/>
    <lineage>
        <taxon>Eukaryota</taxon>
        <taxon>Fungi</taxon>
        <taxon>Dikarya</taxon>
        <taxon>Ascomycota</taxon>
        <taxon>Pezizomycotina</taxon>
        <taxon>Pezizomycetes</taxon>
        <taxon>Pezizales</taxon>
        <taxon>Tuberaceae</taxon>
        <taxon>Tuber</taxon>
    </lineage>
</organism>
<accession>A0A317SG85</accession>
<dbReference type="Proteomes" id="UP000246991">
    <property type="component" value="Unassembled WGS sequence"/>
</dbReference>